<accession>A0A0G1CP16</accession>
<evidence type="ECO:0000313" key="8">
    <source>
        <dbReference type="EMBL" id="KKS87222.1"/>
    </source>
</evidence>
<protein>
    <recommendedName>
        <fullName evidence="7">O-antigen ligase-related domain-containing protein</fullName>
    </recommendedName>
</protein>
<keyword evidence="4 6" id="KW-0472">Membrane</keyword>
<dbReference type="EMBL" id="LCFD01000003">
    <property type="protein sequence ID" value="KKS87222.1"/>
    <property type="molecule type" value="Genomic_DNA"/>
</dbReference>
<feature type="transmembrane region" description="Helical" evidence="6">
    <location>
        <begin position="75"/>
        <end position="93"/>
    </location>
</feature>
<dbReference type="SUPFAM" id="SSF48452">
    <property type="entry name" value="TPR-like"/>
    <property type="match status" value="1"/>
</dbReference>
<feature type="transmembrane region" description="Helical" evidence="6">
    <location>
        <begin position="7"/>
        <end position="25"/>
    </location>
</feature>
<feature type="repeat" description="TPR" evidence="5">
    <location>
        <begin position="640"/>
        <end position="673"/>
    </location>
</feature>
<evidence type="ECO:0000256" key="6">
    <source>
        <dbReference type="SAM" id="Phobius"/>
    </source>
</evidence>
<reference evidence="8 9" key="1">
    <citation type="journal article" date="2015" name="Nature">
        <title>rRNA introns, odd ribosomes, and small enigmatic genomes across a large radiation of phyla.</title>
        <authorList>
            <person name="Brown C.T."/>
            <person name="Hug L.A."/>
            <person name="Thomas B.C."/>
            <person name="Sharon I."/>
            <person name="Castelle C.J."/>
            <person name="Singh A."/>
            <person name="Wilkins M.J."/>
            <person name="Williams K.H."/>
            <person name="Banfield J.F."/>
        </authorList>
    </citation>
    <scope>NUCLEOTIDE SEQUENCE [LARGE SCALE GENOMIC DNA]</scope>
</reference>
<evidence type="ECO:0000256" key="3">
    <source>
        <dbReference type="ARBA" id="ARBA00022989"/>
    </source>
</evidence>
<dbReference type="InterPro" id="IPR007016">
    <property type="entry name" value="O-antigen_ligase-rel_domated"/>
</dbReference>
<keyword evidence="5" id="KW-0802">TPR repeat</keyword>
<keyword evidence="2 6" id="KW-0812">Transmembrane</keyword>
<proteinExistence type="predicted"/>
<feature type="domain" description="O-antigen ligase-related" evidence="7">
    <location>
        <begin position="219"/>
        <end position="415"/>
    </location>
</feature>
<dbReference type="PROSITE" id="PS50005">
    <property type="entry name" value="TPR"/>
    <property type="match status" value="1"/>
</dbReference>
<feature type="transmembrane region" description="Helical" evidence="6">
    <location>
        <begin position="445"/>
        <end position="476"/>
    </location>
</feature>
<feature type="transmembrane region" description="Helical" evidence="6">
    <location>
        <begin position="399"/>
        <end position="424"/>
    </location>
</feature>
<feature type="transmembrane region" description="Helical" evidence="6">
    <location>
        <begin position="496"/>
        <end position="518"/>
    </location>
</feature>
<evidence type="ECO:0000259" key="7">
    <source>
        <dbReference type="Pfam" id="PF04932"/>
    </source>
</evidence>
<dbReference type="PANTHER" id="PTHR37422">
    <property type="entry name" value="TEICHURONIC ACID BIOSYNTHESIS PROTEIN TUAE"/>
    <property type="match status" value="1"/>
</dbReference>
<sequence length="719" mass="81600">MRILRLANKIIEYGFYTLFFATPLLFNPSRTLPSFELFEWNKMMFVYALTSLIVSSWIAKMILQRKILIQRTPFNLPLLLFLLSQGLSTLFSIDPHVSIFGYYSRFHGGLLSTFTYVLLYFAFVSNREVIKINKLLSFALASGALVATYGILEKFGIDAQMWVQDVRARVFSTLGQPNWLAAYLVVLLLISLGVLTAKFKDQNEKLQFKKIYHFGLSFLILIFYICILLTKSRSGFLGFWAANAVFWMGTFMVPLFRHPGKSRLNGTHPGSETITDSGRTSFARMTTFIILNSLFLILNFFVRTPFPQYNQYLTTQLFQKEPVPEEKAPVGDSVINVGITDSADIRRIVWKGALDIARAYPLFGTGPETFAYAYYKYRPAQHNLTSEWDFLYNRAHNEFLNIAATSGFLGLGLYLLLIISVIIWGVKSLLTIKQSNNKTILIALLASYISILITNFFGFSVVIIGLYFFLIPAISFALVHPEYTSDKSITVNPPQYILIALILGLTIYAWFTLGRFWLSDSLYAKSHALTKQNNYREAYSYIVAATNFRSDEPVYHDERASIASNLAYVALENQSATLAADLAKEAITESSQALKTSPQNVNFWKTRTRIFFLLASVEPTFIDEALSSILIAQQLAPTDAKVAYNVAVLYGRAGKNEEAIATLKRTIDLKPDYRDAYIALAIFYQDEKQNPKAKAILEEALRKINPDDTEIKQRLEQIK</sequence>
<feature type="transmembrane region" description="Helical" evidence="6">
    <location>
        <begin position="211"/>
        <end position="230"/>
    </location>
</feature>
<dbReference type="InterPro" id="IPR011990">
    <property type="entry name" value="TPR-like_helical_dom_sf"/>
</dbReference>
<feature type="transmembrane region" description="Helical" evidence="6">
    <location>
        <begin position="180"/>
        <end position="199"/>
    </location>
</feature>
<dbReference type="Gene3D" id="1.25.40.10">
    <property type="entry name" value="Tetratricopeptide repeat domain"/>
    <property type="match status" value="1"/>
</dbReference>
<dbReference type="InterPro" id="IPR051533">
    <property type="entry name" value="WaaL-like"/>
</dbReference>
<evidence type="ECO:0000256" key="5">
    <source>
        <dbReference type="PROSITE-ProRule" id="PRU00339"/>
    </source>
</evidence>
<dbReference type="STRING" id="1618446.UV61_C0003G0075"/>
<feature type="transmembrane region" description="Helical" evidence="6">
    <location>
        <begin position="282"/>
        <end position="302"/>
    </location>
</feature>
<dbReference type="AlphaFoldDB" id="A0A0G1CP16"/>
<dbReference type="GO" id="GO:0016020">
    <property type="term" value="C:membrane"/>
    <property type="evidence" value="ECO:0007669"/>
    <property type="project" value="UniProtKB-SubCell"/>
</dbReference>
<evidence type="ECO:0000256" key="1">
    <source>
        <dbReference type="ARBA" id="ARBA00004141"/>
    </source>
</evidence>
<organism evidence="8 9">
    <name type="scientific">Candidatus Gottesmanbacteria bacterium GW2011_GWB1_43_11</name>
    <dbReference type="NCBI Taxonomy" id="1618446"/>
    <lineage>
        <taxon>Bacteria</taxon>
        <taxon>Candidatus Gottesmaniibacteriota</taxon>
    </lineage>
</organism>
<dbReference type="Pfam" id="PF14559">
    <property type="entry name" value="TPR_19"/>
    <property type="match status" value="1"/>
</dbReference>
<dbReference type="Pfam" id="PF04932">
    <property type="entry name" value="Wzy_C"/>
    <property type="match status" value="1"/>
</dbReference>
<name>A0A0G1CP16_9BACT</name>
<evidence type="ECO:0000256" key="4">
    <source>
        <dbReference type="ARBA" id="ARBA00023136"/>
    </source>
</evidence>
<dbReference type="SMART" id="SM00028">
    <property type="entry name" value="TPR"/>
    <property type="match status" value="3"/>
</dbReference>
<feature type="transmembrane region" description="Helical" evidence="6">
    <location>
        <begin position="105"/>
        <end position="123"/>
    </location>
</feature>
<dbReference type="InterPro" id="IPR019734">
    <property type="entry name" value="TPR_rpt"/>
</dbReference>
<feature type="transmembrane region" description="Helical" evidence="6">
    <location>
        <begin position="236"/>
        <end position="256"/>
    </location>
</feature>
<comment type="subcellular location">
    <subcellularLocation>
        <location evidence="1">Membrane</location>
        <topology evidence="1">Multi-pass membrane protein</topology>
    </subcellularLocation>
</comment>
<keyword evidence="3 6" id="KW-1133">Transmembrane helix</keyword>
<comment type="caution">
    <text evidence="8">The sequence shown here is derived from an EMBL/GenBank/DDBJ whole genome shotgun (WGS) entry which is preliminary data.</text>
</comment>
<gene>
    <name evidence="8" type="ORF">UV61_C0003G0075</name>
</gene>
<evidence type="ECO:0000256" key="2">
    <source>
        <dbReference type="ARBA" id="ARBA00022692"/>
    </source>
</evidence>
<dbReference type="PANTHER" id="PTHR37422:SF13">
    <property type="entry name" value="LIPOPOLYSACCHARIDE BIOSYNTHESIS PROTEIN PA4999-RELATED"/>
    <property type="match status" value="1"/>
</dbReference>
<evidence type="ECO:0000313" key="9">
    <source>
        <dbReference type="Proteomes" id="UP000034050"/>
    </source>
</evidence>
<dbReference type="Proteomes" id="UP000034050">
    <property type="component" value="Unassembled WGS sequence"/>
</dbReference>
<feature type="transmembrane region" description="Helical" evidence="6">
    <location>
        <begin position="45"/>
        <end position="63"/>
    </location>
</feature>